<feature type="transmembrane region" description="Helical" evidence="7">
    <location>
        <begin position="20"/>
        <end position="37"/>
    </location>
</feature>
<feature type="transmembrane region" description="Helical" evidence="7">
    <location>
        <begin position="145"/>
        <end position="167"/>
    </location>
</feature>
<keyword evidence="3" id="KW-1003">Cell membrane</keyword>
<accession>A0A8J3FJP5</accession>
<reference evidence="9" key="1">
    <citation type="journal article" date="2014" name="Int. J. Syst. Evol. Microbiol.">
        <title>Complete genome sequence of Corynebacterium casei LMG S-19264T (=DSM 44701T), isolated from a smear-ripened cheese.</title>
        <authorList>
            <consortium name="US DOE Joint Genome Institute (JGI-PGF)"/>
            <person name="Walter F."/>
            <person name="Albersmeier A."/>
            <person name="Kalinowski J."/>
            <person name="Ruckert C."/>
        </authorList>
    </citation>
    <scope>NUCLEOTIDE SEQUENCE</scope>
    <source>
        <strain evidence="9">JCM 3091</strain>
    </source>
</reference>
<keyword evidence="6 7" id="KW-0472">Membrane</keyword>
<evidence type="ECO:0000313" key="10">
    <source>
        <dbReference type="Proteomes" id="UP000662200"/>
    </source>
</evidence>
<keyword evidence="10" id="KW-1185">Reference proteome</keyword>
<evidence type="ECO:0000256" key="1">
    <source>
        <dbReference type="ARBA" id="ARBA00004651"/>
    </source>
</evidence>
<comment type="caution">
    <text evidence="9">The sequence shown here is derived from an EMBL/GenBank/DDBJ whole genome shotgun (WGS) entry which is preliminary data.</text>
</comment>
<sequence length="319" mass="32665">MGRRLLSPARAGLRRLGQAAATLLAGSVLVWALLALAPGDPARRVLEAGNVTNPTAAQVEAKRAELGLTGGPARRYGRWLAGAARGDLGVSWVTGRPVRDELGRRLPATLRLAAAAVGLGAVAALALALLAAAAPGRWPDTAARVLSTGALVVPGFVVGLVVLHVVVLRGADLRVIADGRWATVLLPAATLALAPAAAWSRVLRADLLRAAGSGHVDVARARGASTWWALTRHQLPHALVQFLTVVGTGVAALLGGAPVVETVYTWPGIGAYAVAGIASRDLPVVQGYALLAIAAYVAVSLSVDLAAAALDPRVAERRR</sequence>
<name>A0A8J3FJP5_9ACTN</name>
<reference evidence="9" key="2">
    <citation type="submission" date="2020-09" db="EMBL/GenBank/DDBJ databases">
        <authorList>
            <person name="Sun Q."/>
            <person name="Ohkuma M."/>
        </authorList>
    </citation>
    <scope>NUCLEOTIDE SEQUENCE</scope>
    <source>
        <strain evidence="9">JCM 3091</strain>
    </source>
</reference>
<feature type="transmembrane region" description="Helical" evidence="7">
    <location>
        <begin position="112"/>
        <end position="133"/>
    </location>
</feature>
<evidence type="ECO:0000256" key="6">
    <source>
        <dbReference type="ARBA" id="ARBA00023136"/>
    </source>
</evidence>
<dbReference type="AlphaFoldDB" id="A0A8J3FJP5"/>
<keyword evidence="4 7" id="KW-0812">Transmembrane</keyword>
<organism evidence="9 10">
    <name type="scientific">Pilimelia terevasa</name>
    <dbReference type="NCBI Taxonomy" id="53372"/>
    <lineage>
        <taxon>Bacteria</taxon>
        <taxon>Bacillati</taxon>
        <taxon>Actinomycetota</taxon>
        <taxon>Actinomycetes</taxon>
        <taxon>Micromonosporales</taxon>
        <taxon>Micromonosporaceae</taxon>
        <taxon>Pilimelia</taxon>
    </lineage>
</organism>
<dbReference type="CDD" id="cd06261">
    <property type="entry name" value="TM_PBP2"/>
    <property type="match status" value="1"/>
</dbReference>
<dbReference type="EMBL" id="BMQC01000021">
    <property type="protein sequence ID" value="GGK41814.1"/>
    <property type="molecule type" value="Genomic_DNA"/>
</dbReference>
<dbReference type="GO" id="GO:0005886">
    <property type="term" value="C:plasma membrane"/>
    <property type="evidence" value="ECO:0007669"/>
    <property type="project" value="UniProtKB-SubCell"/>
</dbReference>
<evidence type="ECO:0000256" key="4">
    <source>
        <dbReference type="ARBA" id="ARBA00022692"/>
    </source>
</evidence>
<feature type="transmembrane region" description="Helical" evidence="7">
    <location>
        <begin position="179"/>
        <end position="199"/>
    </location>
</feature>
<keyword evidence="5 7" id="KW-1133">Transmembrane helix</keyword>
<comment type="similarity">
    <text evidence="7">Belongs to the binding-protein-dependent transport system permease family.</text>
</comment>
<evidence type="ECO:0000313" key="9">
    <source>
        <dbReference type="EMBL" id="GGK41814.1"/>
    </source>
</evidence>
<comment type="subcellular location">
    <subcellularLocation>
        <location evidence="1 7">Cell membrane</location>
        <topology evidence="1 7">Multi-pass membrane protein</topology>
    </subcellularLocation>
</comment>
<dbReference type="Proteomes" id="UP000662200">
    <property type="component" value="Unassembled WGS sequence"/>
</dbReference>
<dbReference type="InterPro" id="IPR035906">
    <property type="entry name" value="MetI-like_sf"/>
</dbReference>
<feature type="domain" description="ABC transmembrane type-1" evidence="8">
    <location>
        <begin position="106"/>
        <end position="307"/>
    </location>
</feature>
<feature type="transmembrane region" description="Helical" evidence="7">
    <location>
        <begin position="288"/>
        <end position="310"/>
    </location>
</feature>
<dbReference type="PANTHER" id="PTHR43163:SF6">
    <property type="entry name" value="DIPEPTIDE TRANSPORT SYSTEM PERMEASE PROTEIN DPPB-RELATED"/>
    <property type="match status" value="1"/>
</dbReference>
<dbReference type="GO" id="GO:0071916">
    <property type="term" value="F:dipeptide transmembrane transporter activity"/>
    <property type="evidence" value="ECO:0007669"/>
    <property type="project" value="TreeGrafter"/>
</dbReference>
<dbReference type="SUPFAM" id="SSF161098">
    <property type="entry name" value="MetI-like"/>
    <property type="match status" value="1"/>
</dbReference>
<evidence type="ECO:0000256" key="3">
    <source>
        <dbReference type="ARBA" id="ARBA00022475"/>
    </source>
</evidence>
<evidence type="ECO:0000256" key="7">
    <source>
        <dbReference type="RuleBase" id="RU363032"/>
    </source>
</evidence>
<dbReference type="InterPro" id="IPR000515">
    <property type="entry name" value="MetI-like"/>
</dbReference>
<dbReference type="Gene3D" id="1.10.3720.10">
    <property type="entry name" value="MetI-like"/>
    <property type="match status" value="1"/>
</dbReference>
<evidence type="ECO:0000256" key="5">
    <source>
        <dbReference type="ARBA" id="ARBA00022989"/>
    </source>
</evidence>
<dbReference type="RefSeq" id="WP_229789907.1">
    <property type="nucleotide sequence ID" value="NZ_BMQC01000021.1"/>
</dbReference>
<gene>
    <name evidence="9" type="ORF">GCM10010124_38280</name>
</gene>
<dbReference type="PROSITE" id="PS50928">
    <property type="entry name" value="ABC_TM1"/>
    <property type="match status" value="1"/>
</dbReference>
<evidence type="ECO:0000256" key="2">
    <source>
        <dbReference type="ARBA" id="ARBA00022448"/>
    </source>
</evidence>
<protein>
    <submittedName>
        <fullName evidence="9">Nickel ABC transporter permease subunit NikB</fullName>
    </submittedName>
</protein>
<proteinExistence type="inferred from homology"/>
<keyword evidence="2 7" id="KW-0813">Transport</keyword>
<dbReference type="Pfam" id="PF00528">
    <property type="entry name" value="BPD_transp_1"/>
    <property type="match status" value="1"/>
</dbReference>
<dbReference type="PANTHER" id="PTHR43163">
    <property type="entry name" value="DIPEPTIDE TRANSPORT SYSTEM PERMEASE PROTEIN DPPB-RELATED"/>
    <property type="match status" value="1"/>
</dbReference>
<evidence type="ECO:0000259" key="8">
    <source>
        <dbReference type="PROSITE" id="PS50928"/>
    </source>
</evidence>
<feature type="transmembrane region" description="Helical" evidence="7">
    <location>
        <begin position="238"/>
        <end position="260"/>
    </location>
</feature>